<dbReference type="PROSITE" id="PS50949">
    <property type="entry name" value="HTH_GNTR"/>
    <property type="match status" value="1"/>
</dbReference>
<reference evidence="5" key="1">
    <citation type="submission" date="2019-10" db="EMBL/GenBank/DDBJ databases">
        <title>Description of Paenibacillus glebae sp. nov.</title>
        <authorList>
            <person name="Carlier A."/>
            <person name="Qi S."/>
        </authorList>
    </citation>
    <scope>NUCLEOTIDE SEQUENCE</scope>
    <source>
        <strain evidence="5">LMG 31456</strain>
    </source>
</reference>
<dbReference type="InterPro" id="IPR000524">
    <property type="entry name" value="Tscrpt_reg_HTH_GntR"/>
</dbReference>
<gene>
    <name evidence="5" type="ORF">GC093_33125</name>
</gene>
<protein>
    <submittedName>
        <fullName evidence="5">FCD domain-containing protein</fullName>
    </submittedName>
</protein>
<dbReference type="PANTHER" id="PTHR43537:SF24">
    <property type="entry name" value="GLUCONATE OPERON TRANSCRIPTIONAL REPRESSOR"/>
    <property type="match status" value="1"/>
</dbReference>
<keyword evidence="6" id="KW-1185">Reference proteome</keyword>
<dbReference type="Pfam" id="PF07729">
    <property type="entry name" value="FCD"/>
    <property type="match status" value="1"/>
</dbReference>
<dbReference type="SUPFAM" id="SSF46785">
    <property type="entry name" value="Winged helix' DNA-binding domain"/>
    <property type="match status" value="1"/>
</dbReference>
<evidence type="ECO:0000256" key="3">
    <source>
        <dbReference type="ARBA" id="ARBA00023163"/>
    </source>
</evidence>
<keyword evidence="1" id="KW-0805">Transcription regulation</keyword>
<sequence length="245" mass="28142">MTNNELYKEAGELMKFANLQSTRQTLGERAYESIRDAIISLQFEPGQMIYENELAASLGVSRTPIREAFRMLLSEELIEILPQKGAKVTLISETKVEETRFVRESLETAAFQIVARKWANDQEPYISSGKLVDLLIEQQKDAAQNNDAVSFLQLDESFHRHILELSGNQTLLTVVNHMRGHLNRLRFLTLRQLNNMHDLTDQHRRIWAAVRANDEQLTGELLRVHLSRLPGEMASLKGQFDTYFS</sequence>
<organism evidence="5 6">
    <name type="scientific">Paenibacillus foliorum</name>
    <dbReference type="NCBI Taxonomy" id="2654974"/>
    <lineage>
        <taxon>Bacteria</taxon>
        <taxon>Bacillati</taxon>
        <taxon>Bacillota</taxon>
        <taxon>Bacilli</taxon>
        <taxon>Bacillales</taxon>
        <taxon>Paenibacillaceae</taxon>
        <taxon>Paenibacillus</taxon>
    </lineage>
</organism>
<dbReference type="Proteomes" id="UP000641588">
    <property type="component" value="Unassembled WGS sequence"/>
</dbReference>
<dbReference type="InterPro" id="IPR036390">
    <property type="entry name" value="WH_DNA-bd_sf"/>
</dbReference>
<dbReference type="Gene3D" id="1.20.120.530">
    <property type="entry name" value="GntR ligand-binding domain-like"/>
    <property type="match status" value="1"/>
</dbReference>
<dbReference type="EMBL" id="WHOD01000128">
    <property type="protein sequence ID" value="NOU98036.1"/>
    <property type="molecule type" value="Genomic_DNA"/>
</dbReference>
<dbReference type="Gene3D" id="1.10.10.10">
    <property type="entry name" value="Winged helix-like DNA-binding domain superfamily/Winged helix DNA-binding domain"/>
    <property type="match status" value="1"/>
</dbReference>
<dbReference type="InterPro" id="IPR036388">
    <property type="entry name" value="WH-like_DNA-bd_sf"/>
</dbReference>
<dbReference type="Pfam" id="PF00392">
    <property type="entry name" value="GntR"/>
    <property type="match status" value="1"/>
</dbReference>
<dbReference type="InterPro" id="IPR011711">
    <property type="entry name" value="GntR_C"/>
</dbReference>
<dbReference type="InterPro" id="IPR008920">
    <property type="entry name" value="TF_FadR/GntR_C"/>
</dbReference>
<name>A0A972GW70_9BACL</name>
<evidence type="ECO:0000256" key="1">
    <source>
        <dbReference type="ARBA" id="ARBA00023015"/>
    </source>
</evidence>
<dbReference type="CDD" id="cd07377">
    <property type="entry name" value="WHTH_GntR"/>
    <property type="match status" value="1"/>
</dbReference>
<comment type="caution">
    <text evidence="5">The sequence shown here is derived from an EMBL/GenBank/DDBJ whole genome shotgun (WGS) entry which is preliminary data.</text>
</comment>
<accession>A0A972GW70</accession>
<proteinExistence type="predicted"/>
<dbReference type="GO" id="GO:0003677">
    <property type="term" value="F:DNA binding"/>
    <property type="evidence" value="ECO:0007669"/>
    <property type="project" value="UniProtKB-KW"/>
</dbReference>
<feature type="domain" description="HTH gntR-type" evidence="4">
    <location>
        <begin position="24"/>
        <end position="91"/>
    </location>
</feature>
<dbReference type="SMART" id="SM00895">
    <property type="entry name" value="FCD"/>
    <property type="match status" value="1"/>
</dbReference>
<keyword evidence="2" id="KW-0238">DNA-binding</keyword>
<dbReference type="SUPFAM" id="SSF48008">
    <property type="entry name" value="GntR ligand-binding domain-like"/>
    <property type="match status" value="1"/>
</dbReference>
<evidence type="ECO:0000259" key="4">
    <source>
        <dbReference type="PROSITE" id="PS50949"/>
    </source>
</evidence>
<dbReference type="PRINTS" id="PR00035">
    <property type="entry name" value="HTHGNTR"/>
</dbReference>
<evidence type="ECO:0000313" key="5">
    <source>
        <dbReference type="EMBL" id="NOU98036.1"/>
    </source>
</evidence>
<dbReference type="AlphaFoldDB" id="A0A972GW70"/>
<dbReference type="SMART" id="SM00345">
    <property type="entry name" value="HTH_GNTR"/>
    <property type="match status" value="1"/>
</dbReference>
<keyword evidence="3" id="KW-0804">Transcription</keyword>
<dbReference type="PANTHER" id="PTHR43537">
    <property type="entry name" value="TRANSCRIPTIONAL REGULATOR, GNTR FAMILY"/>
    <property type="match status" value="1"/>
</dbReference>
<dbReference type="GO" id="GO:0003700">
    <property type="term" value="F:DNA-binding transcription factor activity"/>
    <property type="evidence" value="ECO:0007669"/>
    <property type="project" value="InterPro"/>
</dbReference>
<evidence type="ECO:0000256" key="2">
    <source>
        <dbReference type="ARBA" id="ARBA00023125"/>
    </source>
</evidence>
<evidence type="ECO:0000313" key="6">
    <source>
        <dbReference type="Proteomes" id="UP000641588"/>
    </source>
</evidence>